<organism evidence="1 2">
    <name type="scientific">Pholiota conissans</name>
    <dbReference type="NCBI Taxonomy" id="109636"/>
    <lineage>
        <taxon>Eukaryota</taxon>
        <taxon>Fungi</taxon>
        <taxon>Dikarya</taxon>
        <taxon>Basidiomycota</taxon>
        <taxon>Agaricomycotina</taxon>
        <taxon>Agaricomycetes</taxon>
        <taxon>Agaricomycetidae</taxon>
        <taxon>Agaricales</taxon>
        <taxon>Agaricineae</taxon>
        <taxon>Strophariaceae</taxon>
        <taxon>Pholiota</taxon>
    </lineage>
</organism>
<gene>
    <name evidence="1" type="ORF">BDN70DRAFT_654119</name>
</gene>
<evidence type="ECO:0000313" key="2">
    <source>
        <dbReference type="Proteomes" id="UP000807469"/>
    </source>
</evidence>
<reference evidence="1" key="1">
    <citation type="submission" date="2020-11" db="EMBL/GenBank/DDBJ databases">
        <authorList>
            <consortium name="DOE Joint Genome Institute"/>
            <person name="Ahrendt S."/>
            <person name="Riley R."/>
            <person name="Andreopoulos W."/>
            <person name="Labutti K."/>
            <person name="Pangilinan J."/>
            <person name="Ruiz-Duenas F.J."/>
            <person name="Barrasa J.M."/>
            <person name="Sanchez-Garcia M."/>
            <person name="Camarero S."/>
            <person name="Miyauchi S."/>
            <person name="Serrano A."/>
            <person name="Linde D."/>
            <person name="Babiker R."/>
            <person name="Drula E."/>
            <person name="Ayuso-Fernandez I."/>
            <person name="Pacheco R."/>
            <person name="Padilla G."/>
            <person name="Ferreira P."/>
            <person name="Barriuso J."/>
            <person name="Kellner H."/>
            <person name="Castanera R."/>
            <person name="Alfaro M."/>
            <person name="Ramirez L."/>
            <person name="Pisabarro A.G."/>
            <person name="Kuo A."/>
            <person name="Tritt A."/>
            <person name="Lipzen A."/>
            <person name="He G."/>
            <person name="Yan M."/>
            <person name="Ng V."/>
            <person name="Cullen D."/>
            <person name="Martin F."/>
            <person name="Rosso M.-N."/>
            <person name="Henrissat B."/>
            <person name="Hibbett D."/>
            <person name="Martinez A.T."/>
            <person name="Grigoriev I.V."/>
        </authorList>
    </citation>
    <scope>NUCLEOTIDE SEQUENCE</scope>
    <source>
        <strain evidence="1">CIRM-BRFM 674</strain>
    </source>
</reference>
<dbReference type="AlphaFoldDB" id="A0A9P5YK49"/>
<name>A0A9P5YK49_9AGAR</name>
<protein>
    <submittedName>
        <fullName evidence="1">Uncharacterized protein</fullName>
    </submittedName>
</protein>
<dbReference type="EMBL" id="MU155856">
    <property type="protein sequence ID" value="KAF9470764.1"/>
    <property type="molecule type" value="Genomic_DNA"/>
</dbReference>
<comment type="caution">
    <text evidence="1">The sequence shown here is derived from an EMBL/GenBank/DDBJ whole genome shotgun (WGS) entry which is preliminary data.</text>
</comment>
<sequence>MLPMVQRRRAQNVVVSNTRASPVTGIRKIGEGRCNRVFHVQPTEGCQFIARSVAVRATVPSCHCERSRLHGFSAQSFGIATDSMCFILVISYRKHTRVYHHGCCIWC</sequence>
<dbReference type="OrthoDB" id="2968323at2759"/>
<evidence type="ECO:0000313" key="1">
    <source>
        <dbReference type="EMBL" id="KAF9470764.1"/>
    </source>
</evidence>
<accession>A0A9P5YK49</accession>
<proteinExistence type="predicted"/>
<dbReference type="Proteomes" id="UP000807469">
    <property type="component" value="Unassembled WGS sequence"/>
</dbReference>
<keyword evidence="2" id="KW-1185">Reference proteome</keyword>